<dbReference type="EMBL" id="JASJQH010003663">
    <property type="protein sequence ID" value="KAK9759550.1"/>
    <property type="molecule type" value="Genomic_DNA"/>
</dbReference>
<proteinExistence type="predicted"/>
<keyword evidence="2" id="KW-0479">Metal-binding</keyword>
<keyword evidence="3 7" id="KW-0732">Signal</keyword>
<dbReference type="PANTHER" id="PTHR46471:SF6">
    <property type="entry name" value="GLYCOSYL HYDROLASE"/>
    <property type="match status" value="1"/>
</dbReference>
<feature type="region of interest" description="Disordered" evidence="6">
    <location>
        <begin position="309"/>
        <end position="328"/>
    </location>
</feature>
<comment type="cofactor">
    <cofactor evidence="1">
        <name>Co(2+)</name>
        <dbReference type="ChEBI" id="CHEBI:48828"/>
    </cofactor>
</comment>
<dbReference type="Gene3D" id="3.20.20.370">
    <property type="entry name" value="Glycoside hydrolase/deacetylase"/>
    <property type="match status" value="1"/>
</dbReference>
<keyword evidence="10" id="KW-1185">Reference proteome</keyword>
<protein>
    <recommendedName>
        <fullName evidence="8">NodB homology domain-containing protein</fullName>
    </recommendedName>
</protein>
<feature type="signal peptide" evidence="7">
    <location>
        <begin position="1"/>
        <end position="21"/>
    </location>
</feature>
<evidence type="ECO:0000256" key="1">
    <source>
        <dbReference type="ARBA" id="ARBA00001941"/>
    </source>
</evidence>
<feature type="domain" description="NodB homology" evidence="8">
    <location>
        <begin position="36"/>
        <end position="224"/>
    </location>
</feature>
<evidence type="ECO:0000256" key="5">
    <source>
        <dbReference type="ARBA" id="ARBA00023277"/>
    </source>
</evidence>
<evidence type="ECO:0000256" key="4">
    <source>
        <dbReference type="ARBA" id="ARBA00022801"/>
    </source>
</evidence>
<evidence type="ECO:0000256" key="6">
    <source>
        <dbReference type="SAM" id="MobiDB-lite"/>
    </source>
</evidence>
<dbReference type="InterPro" id="IPR002509">
    <property type="entry name" value="NODB_dom"/>
</dbReference>
<evidence type="ECO:0000256" key="2">
    <source>
        <dbReference type="ARBA" id="ARBA00022723"/>
    </source>
</evidence>
<evidence type="ECO:0000259" key="8">
    <source>
        <dbReference type="PROSITE" id="PS51677"/>
    </source>
</evidence>
<feature type="compositionally biased region" description="Low complexity" evidence="6">
    <location>
        <begin position="309"/>
        <end position="327"/>
    </location>
</feature>
<evidence type="ECO:0000313" key="10">
    <source>
        <dbReference type="Proteomes" id="UP001479436"/>
    </source>
</evidence>
<dbReference type="CDD" id="cd10951">
    <property type="entry name" value="CE4_ClCDA_like"/>
    <property type="match status" value="1"/>
</dbReference>
<dbReference type="Pfam" id="PF01522">
    <property type="entry name" value="Polysacc_deac_1"/>
    <property type="match status" value="1"/>
</dbReference>
<dbReference type="PROSITE" id="PS51677">
    <property type="entry name" value="NODB"/>
    <property type="match status" value="1"/>
</dbReference>
<keyword evidence="5" id="KW-0119">Carbohydrate metabolism</keyword>
<keyword evidence="4" id="KW-0378">Hydrolase</keyword>
<evidence type="ECO:0000256" key="7">
    <source>
        <dbReference type="SAM" id="SignalP"/>
    </source>
</evidence>
<evidence type="ECO:0000256" key="3">
    <source>
        <dbReference type="ARBA" id="ARBA00022729"/>
    </source>
</evidence>
<dbReference type="PANTHER" id="PTHR46471">
    <property type="entry name" value="CHITIN DEACETYLASE"/>
    <property type="match status" value="1"/>
</dbReference>
<accession>A0ABR2WDG8</accession>
<evidence type="ECO:0000313" key="9">
    <source>
        <dbReference type="EMBL" id="KAK9759550.1"/>
    </source>
</evidence>
<name>A0ABR2WDG8_9FUNG</name>
<comment type="caution">
    <text evidence="9">The sequence shown here is derived from an EMBL/GenBank/DDBJ whole genome shotgun (WGS) entry which is preliminary data.</text>
</comment>
<dbReference type="InterPro" id="IPR011330">
    <property type="entry name" value="Glyco_hydro/deAcase_b/a-brl"/>
</dbReference>
<sequence>MVHSLIKYSIAVALCLSAVSAQDSGNGFVFQCDKPGDFALTFDDGPSDYTGSLLSILSEKNVKATFFVLGSQVADSDIGHFVKQAYNAGHQIASHTYDHQDLSSLSATQVRQQMLKTEAEVKKQIGVAPAMMRPPYGNCNQNCQAVMKELGYSVIQWNVDSDDWKYMNKPSEHDKLVQNMLDEINPSDASKDSWISLQHDIHKFSVDRTPKIVDSIKAKGYRFVTVAQCLSNRLPAYKGQSITPETSSSTAVSTSASSTVPSVSTTASVVVSSASASSDTSSVSSASGEASSVSSTATVSPSASSVVSTAASSESTTDTQLTTSASTLPTVEAEATSGGLVASPMLSSSLLFAALAFFARI</sequence>
<organism evidence="9 10">
    <name type="scientific">Basidiobolus ranarum</name>
    <dbReference type="NCBI Taxonomy" id="34480"/>
    <lineage>
        <taxon>Eukaryota</taxon>
        <taxon>Fungi</taxon>
        <taxon>Fungi incertae sedis</taxon>
        <taxon>Zoopagomycota</taxon>
        <taxon>Entomophthoromycotina</taxon>
        <taxon>Basidiobolomycetes</taxon>
        <taxon>Basidiobolales</taxon>
        <taxon>Basidiobolaceae</taxon>
        <taxon>Basidiobolus</taxon>
    </lineage>
</organism>
<dbReference type="Proteomes" id="UP001479436">
    <property type="component" value="Unassembled WGS sequence"/>
</dbReference>
<gene>
    <name evidence="9" type="ORF">K7432_017344</name>
</gene>
<reference evidence="9 10" key="1">
    <citation type="submission" date="2023-04" db="EMBL/GenBank/DDBJ databases">
        <title>Genome of Basidiobolus ranarum AG-B5.</title>
        <authorList>
            <person name="Stajich J.E."/>
            <person name="Carter-House D."/>
            <person name="Gryganskyi A."/>
        </authorList>
    </citation>
    <scope>NUCLEOTIDE SEQUENCE [LARGE SCALE GENOMIC DNA]</scope>
    <source>
        <strain evidence="9 10">AG-B5</strain>
    </source>
</reference>
<feature type="chain" id="PRO_5045477212" description="NodB homology domain-containing protein" evidence="7">
    <location>
        <begin position="22"/>
        <end position="361"/>
    </location>
</feature>
<dbReference type="SUPFAM" id="SSF88713">
    <property type="entry name" value="Glycoside hydrolase/deacetylase"/>
    <property type="match status" value="1"/>
</dbReference>